<protein>
    <recommendedName>
        <fullName evidence="3">Cytoplasmic protein</fullName>
    </recommendedName>
</protein>
<proteinExistence type="predicted"/>
<dbReference type="InterPro" id="IPR023393">
    <property type="entry name" value="START-like_dom_sf"/>
</dbReference>
<reference evidence="1 2" key="1">
    <citation type="submission" date="2024-01" db="EMBL/GenBank/DDBJ databases">
        <title>Comparative genomics of Cryptococcus and Kwoniella reveals pathogenesis evolution and contrasting modes of karyotype evolution via chromosome fusion or intercentromeric recombination.</title>
        <authorList>
            <person name="Coelho M.A."/>
            <person name="David-Palma M."/>
            <person name="Shea T."/>
            <person name="Bowers K."/>
            <person name="McGinley-Smith S."/>
            <person name="Mohammad A.W."/>
            <person name="Gnirke A."/>
            <person name="Yurkov A.M."/>
            <person name="Nowrousian M."/>
            <person name="Sun S."/>
            <person name="Cuomo C.A."/>
            <person name="Heitman J."/>
        </authorList>
    </citation>
    <scope>NUCLEOTIDE SEQUENCE [LARGE SCALE GENOMIC DNA]</scope>
    <source>
        <strain evidence="1">CBS 11374</strain>
    </source>
</reference>
<evidence type="ECO:0008006" key="3">
    <source>
        <dbReference type="Google" id="ProtNLM"/>
    </source>
</evidence>
<gene>
    <name evidence="1" type="ORF">IL334_007910</name>
</gene>
<evidence type="ECO:0000313" key="1">
    <source>
        <dbReference type="EMBL" id="WRT70911.1"/>
    </source>
</evidence>
<accession>A0ABZ1DD34</accession>
<dbReference type="SUPFAM" id="SSF55961">
    <property type="entry name" value="Bet v1-like"/>
    <property type="match status" value="1"/>
</dbReference>
<name>A0ABZ1DD34_9TREE</name>
<organism evidence="1 2">
    <name type="scientific">Kwoniella shivajii</name>
    <dbReference type="NCBI Taxonomy" id="564305"/>
    <lineage>
        <taxon>Eukaryota</taxon>
        <taxon>Fungi</taxon>
        <taxon>Dikarya</taxon>
        <taxon>Basidiomycota</taxon>
        <taxon>Agaricomycotina</taxon>
        <taxon>Tremellomycetes</taxon>
        <taxon>Tremellales</taxon>
        <taxon>Cryptococcaceae</taxon>
        <taxon>Kwoniella</taxon>
    </lineage>
</organism>
<dbReference type="RefSeq" id="XP_062795650.1">
    <property type="nucleotide sequence ID" value="XM_062939599.1"/>
</dbReference>
<keyword evidence="2" id="KW-1185">Reference proteome</keyword>
<dbReference type="GeneID" id="87960040"/>
<dbReference type="Proteomes" id="UP001329825">
    <property type="component" value="Chromosome 11"/>
</dbReference>
<dbReference type="Gene3D" id="3.30.530.20">
    <property type="match status" value="1"/>
</dbReference>
<sequence>MSSATSITWPSKYLPGLTDNFVSNEMIVKGITARQIWTLLADITKWESYYDNCSEIKAPPSGPILAKGDEFSFSTFGFPPLPSTVAESIEPTSTRPGRLAWMAQSAKGTKEQEKIDVYHAWIIEDLDQDRVRILTQESQIGQPAKQLSIEKPNKMLNGHQDWLDGLIKSARELQKQG</sequence>
<evidence type="ECO:0000313" key="2">
    <source>
        <dbReference type="Proteomes" id="UP001329825"/>
    </source>
</evidence>
<dbReference type="EMBL" id="CP141891">
    <property type="protein sequence ID" value="WRT70911.1"/>
    <property type="molecule type" value="Genomic_DNA"/>
</dbReference>